<sequence>MTTVALETGNDVRVESWCELCERLYANSWQESLMRFRSNYAFRGLSDKSYDLQTSFSRRCRDYSHLEYHLLRNFSKYAEVSWTGENATAWRWLTVAQHHGLPTRLLDWTYSPFVAAHFATADTDRFNCDGVIWYADYVKINQMLPSPLADELVRHGAHAFTLEMLEHALGDIKAFDALGSDLVLFFEPPSIDARIVNQFAFFSVMSSPTAQLDRWLAGHPELYGRIVIPRDLKWEIRDKLDQANITERILFPGLDGLASWLTRQYTPRSNAHNPSIEQRRKES</sequence>
<evidence type="ECO:0000313" key="2">
    <source>
        <dbReference type="EMBL" id="BBO75265.1"/>
    </source>
</evidence>
<gene>
    <name evidence="2" type="ORF">DSCW_26820</name>
</gene>
<organism evidence="2 3">
    <name type="scientific">Desulfosarcina widdelii</name>
    <dbReference type="NCBI Taxonomy" id="947919"/>
    <lineage>
        <taxon>Bacteria</taxon>
        <taxon>Pseudomonadati</taxon>
        <taxon>Thermodesulfobacteriota</taxon>
        <taxon>Desulfobacteria</taxon>
        <taxon>Desulfobacterales</taxon>
        <taxon>Desulfosarcinaceae</taxon>
        <taxon>Desulfosarcina</taxon>
    </lineage>
</organism>
<evidence type="ECO:0000313" key="3">
    <source>
        <dbReference type="Proteomes" id="UP000427769"/>
    </source>
</evidence>
<dbReference type="KEGG" id="dwd:DSCW_26820"/>
<dbReference type="EMBL" id="AP021875">
    <property type="protein sequence ID" value="BBO75265.1"/>
    <property type="molecule type" value="Genomic_DNA"/>
</dbReference>
<dbReference type="Proteomes" id="UP000427769">
    <property type="component" value="Chromosome"/>
</dbReference>
<dbReference type="Pfam" id="PF08867">
    <property type="entry name" value="FRG"/>
    <property type="match status" value="1"/>
</dbReference>
<keyword evidence="3" id="KW-1185">Reference proteome</keyword>
<accession>A0A5K7Z3H5</accession>
<feature type="domain" description="FRG" evidence="1">
    <location>
        <begin position="36"/>
        <end position="133"/>
    </location>
</feature>
<dbReference type="AlphaFoldDB" id="A0A5K7Z3H5"/>
<evidence type="ECO:0000259" key="1">
    <source>
        <dbReference type="SMART" id="SM00901"/>
    </source>
</evidence>
<dbReference type="RefSeq" id="WP_155304205.1">
    <property type="nucleotide sequence ID" value="NZ_AP021875.1"/>
</dbReference>
<protein>
    <recommendedName>
        <fullName evidence="1">FRG domain-containing protein</fullName>
    </recommendedName>
</protein>
<name>A0A5K7Z3H5_9BACT</name>
<dbReference type="SMART" id="SM00901">
    <property type="entry name" value="FRG"/>
    <property type="match status" value="1"/>
</dbReference>
<proteinExistence type="predicted"/>
<reference evidence="2 3" key="1">
    <citation type="submission" date="2019-11" db="EMBL/GenBank/DDBJ databases">
        <title>Comparative genomics of hydrocarbon-degrading Desulfosarcina strains.</title>
        <authorList>
            <person name="Watanabe M."/>
            <person name="Kojima H."/>
            <person name="Fukui M."/>
        </authorList>
    </citation>
    <scope>NUCLEOTIDE SEQUENCE [LARGE SCALE GENOMIC DNA]</scope>
    <source>
        <strain evidence="2 3">PP31</strain>
    </source>
</reference>
<dbReference type="InterPro" id="IPR014966">
    <property type="entry name" value="FRG-dom"/>
</dbReference>
<dbReference type="OrthoDB" id="9816036at2"/>